<gene>
    <name evidence="1" type="ORF">OPV22_012110</name>
</gene>
<comment type="caution">
    <text evidence="1">The sequence shown here is derived from an EMBL/GenBank/DDBJ whole genome shotgun (WGS) entry which is preliminary data.</text>
</comment>
<evidence type="ECO:0000313" key="1">
    <source>
        <dbReference type="EMBL" id="KAJ8490389.1"/>
    </source>
</evidence>
<proteinExistence type="predicted"/>
<dbReference type="EMBL" id="JAQQAF010000004">
    <property type="protein sequence ID" value="KAJ8490389.1"/>
    <property type="molecule type" value="Genomic_DNA"/>
</dbReference>
<dbReference type="AlphaFoldDB" id="A0AAV8PGS1"/>
<evidence type="ECO:0000313" key="2">
    <source>
        <dbReference type="Proteomes" id="UP001222027"/>
    </source>
</evidence>
<reference evidence="1 2" key="1">
    <citation type="submission" date="2022-12" db="EMBL/GenBank/DDBJ databases">
        <title>Chromosome-scale assembly of the Ensete ventricosum genome.</title>
        <authorList>
            <person name="Dussert Y."/>
            <person name="Stocks J."/>
            <person name="Wendawek A."/>
            <person name="Woldeyes F."/>
            <person name="Nichols R.A."/>
            <person name="Borrell J.S."/>
        </authorList>
    </citation>
    <scope>NUCLEOTIDE SEQUENCE [LARGE SCALE GENOMIC DNA]</scope>
    <source>
        <strain evidence="2">cv. Maze</strain>
        <tissue evidence="1">Seeds</tissue>
    </source>
</reference>
<name>A0AAV8PGS1_ENSVE</name>
<sequence>MAIYTPSNLSMWKPYTAKFMRSNRVLKRAAKVLQRSFSFLRGCCLPNQGLKGKGRAGAVTAVPQNVEEGHFAVVAVWDEQP</sequence>
<dbReference type="Proteomes" id="UP001222027">
    <property type="component" value="Unassembled WGS sequence"/>
</dbReference>
<organism evidence="1 2">
    <name type="scientific">Ensete ventricosum</name>
    <name type="common">Abyssinian banana</name>
    <name type="synonym">Musa ensete</name>
    <dbReference type="NCBI Taxonomy" id="4639"/>
    <lineage>
        <taxon>Eukaryota</taxon>
        <taxon>Viridiplantae</taxon>
        <taxon>Streptophyta</taxon>
        <taxon>Embryophyta</taxon>
        <taxon>Tracheophyta</taxon>
        <taxon>Spermatophyta</taxon>
        <taxon>Magnoliopsida</taxon>
        <taxon>Liliopsida</taxon>
        <taxon>Zingiberales</taxon>
        <taxon>Musaceae</taxon>
        <taxon>Ensete</taxon>
    </lineage>
</organism>
<protein>
    <submittedName>
        <fullName evidence="1">Uncharacterized protein</fullName>
    </submittedName>
</protein>
<accession>A0AAV8PGS1</accession>
<keyword evidence="2" id="KW-1185">Reference proteome</keyword>